<feature type="region of interest" description="Disordered" evidence="5">
    <location>
        <begin position="18"/>
        <end position="57"/>
    </location>
</feature>
<feature type="compositionally biased region" description="Polar residues" evidence="5">
    <location>
        <begin position="130"/>
        <end position="140"/>
    </location>
</feature>
<evidence type="ECO:0000313" key="7">
    <source>
        <dbReference type="EMBL" id="CDW25017.1"/>
    </source>
</evidence>
<dbReference type="Pfam" id="PF21362">
    <property type="entry name" value="Sina_RING"/>
    <property type="match status" value="1"/>
</dbReference>
<feature type="domain" description="E3 ubiquitin-protein ligase Sina-like RING finger" evidence="6">
    <location>
        <begin position="413"/>
        <end position="447"/>
    </location>
</feature>
<name>A0A0K2THD2_LEPSM</name>
<accession>A0A0K2THD2</accession>
<feature type="region of interest" description="Disordered" evidence="5">
    <location>
        <begin position="108"/>
        <end position="196"/>
    </location>
</feature>
<feature type="compositionally biased region" description="Low complexity" evidence="5">
    <location>
        <begin position="31"/>
        <end position="57"/>
    </location>
</feature>
<organism evidence="7">
    <name type="scientific">Lepeophtheirus salmonis</name>
    <name type="common">Salmon louse</name>
    <name type="synonym">Caligus salmonis</name>
    <dbReference type="NCBI Taxonomy" id="72036"/>
    <lineage>
        <taxon>Eukaryota</taxon>
        <taxon>Metazoa</taxon>
        <taxon>Ecdysozoa</taxon>
        <taxon>Arthropoda</taxon>
        <taxon>Crustacea</taxon>
        <taxon>Multicrustacea</taxon>
        <taxon>Hexanauplia</taxon>
        <taxon>Copepoda</taxon>
        <taxon>Siphonostomatoida</taxon>
        <taxon>Caligidae</taxon>
        <taxon>Lepeophtheirus</taxon>
    </lineage>
</organism>
<feature type="compositionally biased region" description="Acidic residues" evidence="5">
    <location>
        <begin position="180"/>
        <end position="196"/>
    </location>
</feature>
<reference evidence="7" key="1">
    <citation type="submission" date="2014-05" db="EMBL/GenBank/DDBJ databases">
        <authorList>
            <person name="Chronopoulou M."/>
        </authorList>
    </citation>
    <scope>NUCLEOTIDE SEQUENCE</scope>
    <source>
        <tissue evidence="7">Whole organism</tissue>
    </source>
</reference>
<dbReference type="GO" id="GO:0031624">
    <property type="term" value="F:ubiquitin conjugating enzyme binding"/>
    <property type="evidence" value="ECO:0007669"/>
    <property type="project" value="TreeGrafter"/>
</dbReference>
<dbReference type="PANTHER" id="PTHR45877">
    <property type="entry name" value="E3 UBIQUITIN-PROTEIN LIGASE SIAH2"/>
    <property type="match status" value="1"/>
</dbReference>
<dbReference type="EMBL" id="HACA01007656">
    <property type="protein sequence ID" value="CDW25017.1"/>
    <property type="molecule type" value="Transcribed_RNA"/>
</dbReference>
<keyword evidence="1" id="KW-0479">Metal-binding</keyword>
<evidence type="ECO:0000259" key="6">
    <source>
        <dbReference type="Pfam" id="PF21362"/>
    </source>
</evidence>
<dbReference type="GO" id="GO:0008270">
    <property type="term" value="F:zinc ion binding"/>
    <property type="evidence" value="ECO:0007669"/>
    <property type="project" value="UniProtKB-KW"/>
</dbReference>
<dbReference type="InterPro" id="IPR049548">
    <property type="entry name" value="Sina-like_RING"/>
</dbReference>
<evidence type="ECO:0000256" key="1">
    <source>
        <dbReference type="ARBA" id="ARBA00022723"/>
    </source>
</evidence>
<dbReference type="InterPro" id="IPR004162">
    <property type="entry name" value="SINA-like_animal"/>
</dbReference>
<dbReference type="OrthoDB" id="4788989at2759"/>
<evidence type="ECO:0000256" key="5">
    <source>
        <dbReference type="SAM" id="MobiDB-lite"/>
    </source>
</evidence>
<dbReference type="SUPFAM" id="SSF57850">
    <property type="entry name" value="RING/U-box"/>
    <property type="match status" value="1"/>
</dbReference>
<protein>
    <recommendedName>
        <fullName evidence="6">E3 ubiquitin-protein ligase Sina-like RING finger domain-containing protein</fullName>
    </recommendedName>
</protein>
<keyword evidence="3" id="KW-0862">Zinc</keyword>
<keyword evidence="4" id="KW-0175">Coiled coil</keyword>
<dbReference type="GO" id="GO:0005737">
    <property type="term" value="C:cytoplasm"/>
    <property type="evidence" value="ECO:0007669"/>
    <property type="project" value="TreeGrafter"/>
</dbReference>
<keyword evidence="2" id="KW-0863">Zinc-finger</keyword>
<dbReference type="Gene3D" id="3.30.40.10">
    <property type="entry name" value="Zinc/RING finger domain, C3HC4 (zinc finger)"/>
    <property type="match status" value="1"/>
</dbReference>
<evidence type="ECO:0000256" key="3">
    <source>
        <dbReference type="ARBA" id="ARBA00022833"/>
    </source>
</evidence>
<dbReference type="GO" id="GO:0061630">
    <property type="term" value="F:ubiquitin protein ligase activity"/>
    <property type="evidence" value="ECO:0007669"/>
    <property type="project" value="TreeGrafter"/>
</dbReference>
<feature type="region of interest" description="Disordered" evidence="5">
    <location>
        <begin position="75"/>
        <end position="96"/>
    </location>
</feature>
<evidence type="ECO:0000256" key="4">
    <source>
        <dbReference type="SAM" id="Coils"/>
    </source>
</evidence>
<proteinExistence type="predicted"/>
<evidence type="ECO:0000256" key="2">
    <source>
        <dbReference type="ARBA" id="ARBA00022771"/>
    </source>
</evidence>
<dbReference type="CDD" id="cd16571">
    <property type="entry name" value="RING-HC_SIAHs"/>
    <property type="match status" value="1"/>
</dbReference>
<feature type="compositionally biased region" description="Low complexity" evidence="5">
    <location>
        <begin position="75"/>
        <end position="88"/>
    </location>
</feature>
<feature type="coiled-coil region" evidence="4">
    <location>
        <begin position="320"/>
        <end position="354"/>
    </location>
</feature>
<dbReference type="InterPro" id="IPR013083">
    <property type="entry name" value="Znf_RING/FYVE/PHD"/>
</dbReference>
<dbReference type="AlphaFoldDB" id="A0A0K2THD2"/>
<dbReference type="GO" id="GO:0043161">
    <property type="term" value="P:proteasome-mediated ubiquitin-dependent protein catabolic process"/>
    <property type="evidence" value="ECO:0007669"/>
    <property type="project" value="TreeGrafter"/>
</dbReference>
<dbReference type="EMBL" id="HACA01007655">
    <property type="protein sequence ID" value="CDW25016.1"/>
    <property type="molecule type" value="Transcribed_RNA"/>
</dbReference>
<dbReference type="PANTHER" id="PTHR45877:SF2">
    <property type="entry name" value="E3 UBIQUITIN-PROTEIN LIGASE SINA-RELATED"/>
    <property type="match status" value="1"/>
</dbReference>
<sequence length="476" mass="54188">MSGNIKSGNLMSVFLGSESHSNMPLRPTRDYSITSSSPSSYRQYADSYTPSMSSYSSPSLLRSASSTSFFPMSSSTSYTPSYNISSSTPNRPFRSRFLRSSKADYYGIAEKEEDNQGSRTNDSHSERLSSRNADSPSRKNPNLHGGVLNNGSVLLRMNSRAESSDEDSEEEERSNHLDGVEEVEEEEEEDPLDVEERDLIQKLSNKDSLSYTEECELRKKLFDLKTIKFKKNQQQNEEGVTHKFQKIANEISDTKSTAKEEEKKILVKRLGSSEINEVEQKDIQVRLQEILRDQKTEIEGSIQTIESHYEHILEETTTELTEIESSIRGKNQLVEKLQEEILSMNVRKEVLNEEIESLHTSHGTSLTRFEEIVSLIDTDISKYSVLVPVQRKPSNANRLDEDELKELEGELECPVCMDISRPPIYQCEEGHIICSTCKPLLINCPHCAKKYSEPPIRCRFAEKLSLRYFSIAQDTP</sequence>